<evidence type="ECO:0000313" key="1">
    <source>
        <dbReference type="EMBL" id="KKM87419.1"/>
    </source>
</evidence>
<gene>
    <name evidence="1" type="ORF">LCGC14_1269130</name>
</gene>
<proteinExistence type="predicted"/>
<protein>
    <submittedName>
        <fullName evidence="1">Uncharacterized protein</fullName>
    </submittedName>
</protein>
<comment type="caution">
    <text evidence="1">The sequence shown here is derived from an EMBL/GenBank/DDBJ whole genome shotgun (WGS) entry which is preliminary data.</text>
</comment>
<accession>A0A0F9KYL2</accession>
<dbReference type="EMBL" id="LAZR01007104">
    <property type="protein sequence ID" value="KKM87419.1"/>
    <property type="molecule type" value="Genomic_DNA"/>
</dbReference>
<name>A0A0F9KYL2_9ZZZZ</name>
<sequence length="78" mass="9595">MTSDSKKNFRKKARDFKGRIELMKKTDLVKIESIFLEIYELGLQDYIQKEKKRYPDKSHKEIIIDMYQFHDKLRGRRK</sequence>
<reference evidence="1" key="1">
    <citation type="journal article" date="2015" name="Nature">
        <title>Complex archaea that bridge the gap between prokaryotes and eukaryotes.</title>
        <authorList>
            <person name="Spang A."/>
            <person name="Saw J.H."/>
            <person name="Jorgensen S.L."/>
            <person name="Zaremba-Niedzwiedzka K."/>
            <person name="Martijn J."/>
            <person name="Lind A.E."/>
            <person name="van Eijk R."/>
            <person name="Schleper C."/>
            <person name="Guy L."/>
            <person name="Ettema T.J."/>
        </authorList>
    </citation>
    <scope>NUCLEOTIDE SEQUENCE</scope>
</reference>
<dbReference type="AlphaFoldDB" id="A0A0F9KYL2"/>
<organism evidence="1">
    <name type="scientific">marine sediment metagenome</name>
    <dbReference type="NCBI Taxonomy" id="412755"/>
    <lineage>
        <taxon>unclassified sequences</taxon>
        <taxon>metagenomes</taxon>
        <taxon>ecological metagenomes</taxon>
    </lineage>
</organism>